<name>A0ABY3VNX0_9MYCO</name>
<organism evidence="1 2">
    <name type="scientific">Mycobacterium paraterrae</name>
    <dbReference type="NCBI Taxonomy" id="577492"/>
    <lineage>
        <taxon>Bacteria</taxon>
        <taxon>Bacillati</taxon>
        <taxon>Actinomycetota</taxon>
        <taxon>Actinomycetes</taxon>
        <taxon>Mycobacteriales</taxon>
        <taxon>Mycobacteriaceae</taxon>
        <taxon>Mycobacterium</taxon>
    </lineage>
</organism>
<reference evidence="1" key="1">
    <citation type="submission" date="2022-08" db="EMBL/GenBank/DDBJ databases">
        <title>Whole genome sequencing of non-tuberculosis mycobacteria type-strains.</title>
        <authorList>
            <person name="Igarashi Y."/>
            <person name="Osugi A."/>
            <person name="Mitarai S."/>
        </authorList>
    </citation>
    <scope>NUCLEOTIDE SEQUENCE</scope>
    <source>
        <strain evidence="1">DSM 45127</strain>
    </source>
</reference>
<evidence type="ECO:0000313" key="2">
    <source>
        <dbReference type="Proteomes" id="UP001055336"/>
    </source>
</evidence>
<dbReference type="Proteomes" id="UP001055336">
    <property type="component" value="Chromosome"/>
</dbReference>
<accession>A0ABY3VNX0</accession>
<keyword evidence="2" id="KW-1185">Reference proteome</keyword>
<dbReference type="RefSeq" id="WP_240260948.1">
    <property type="nucleotide sequence ID" value="NZ_CP092488.2"/>
</dbReference>
<sequence>MVIVELNLAGYRLSGEWVGLRRGTLHPARFNPRTIHWRMPQLRQTPAA</sequence>
<dbReference type="EMBL" id="CP092488">
    <property type="protein sequence ID" value="UMB69213.1"/>
    <property type="molecule type" value="Genomic_DNA"/>
</dbReference>
<proteinExistence type="predicted"/>
<gene>
    <name evidence="1" type="ORF">MKK62_23090</name>
</gene>
<protein>
    <submittedName>
        <fullName evidence="1">Uncharacterized protein</fullName>
    </submittedName>
</protein>
<evidence type="ECO:0000313" key="1">
    <source>
        <dbReference type="EMBL" id="UMB69213.1"/>
    </source>
</evidence>